<proteinExistence type="predicted"/>
<organism evidence="2 3">
    <name type="scientific">Halobacillus dabanensis</name>
    <dbReference type="NCBI Taxonomy" id="240302"/>
    <lineage>
        <taxon>Bacteria</taxon>
        <taxon>Bacillati</taxon>
        <taxon>Bacillota</taxon>
        <taxon>Bacilli</taxon>
        <taxon>Bacillales</taxon>
        <taxon>Bacillaceae</taxon>
        <taxon>Halobacillus</taxon>
    </lineage>
</organism>
<protein>
    <submittedName>
        <fullName evidence="2">Uncharacterized protein</fullName>
    </submittedName>
</protein>
<sequence>MPKNSKSKRNPKKSRDAVQPSTGEGRISISKAGKPFNEEER</sequence>
<evidence type="ECO:0000256" key="1">
    <source>
        <dbReference type="SAM" id="MobiDB-lite"/>
    </source>
</evidence>
<dbReference type="AlphaFoldDB" id="A0A1I3VIJ3"/>
<feature type="compositionally biased region" description="Basic residues" evidence="1">
    <location>
        <begin position="1"/>
        <end position="12"/>
    </location>
</feature>
<keyword evidence="3" id="KW-1185">Reference proteome</keyword>
<reference evidence="3" key="1">
    <citation type="submission" date="2016-10" db="EMBL/GenBank/DDBJ databases">
        <authorList>
            <person name="Varghese N."/>
            <person name="Submissions S."/>
        </authorList>
    </citation>
    <scope>NUCLEOTIDE SEQUENCE [LARGE SCALE GENOMIC DNA]</scope>
    <source>
        <strain evidence="3">CGMCC 1.3704</strain>
    </source>
</reference>
<dbReference type="EMBL" id="FOSB01000005">
    <property type="protein sequence ID" value="SFJ94087.1"/>
    <property type="molecule type" value="Genomic_DNA"/>
</dbReference>
<dbReference type="RefSeq" id="WP_279626130.1">
    <property type="nucleotide sequence ID" value="NZ_FOSB01000005.1"/>
</dbReference>
<name>A0A1I3VIJ3_HALDA</name>
<accession>A0A1I3VIJ3</accession>
<evidence type="ECO:0000313" key="3">
    <source>
        <dbReference type="Proteomes" id="UP000183557"/>
    </source>
</evidence>
<dbReference type="Proteomes" id="UP000183557">
    <property type="component" value="Unassembled WGS sequence"/>
</dbReference>
<gene>
    <name evidence="2" type="ORF">SAMN04487936_105299</name>
</gene>
<feature type="region of interest" description="Disordered" evidence="1">
    <location>
        <begin position="1"/>
        <end position="41"/>
    </location>
</feature>
<evidence type="ECO:0000313" key="2">
    <source>
        <dbReference type="EMBL" id="SFJ94087.1"/>
    </source>
</evidence>